<name>F9UAH4_9GAMM</name>
<dbReference type="EMBL" id="AFWV01000005">
    <property type="protein sequence ID" value="EGV19122.1"/>
    <property type="molecule type" value="Genomic_DNA"/>
</dbReference>
<evidence type="ECO:0000313" key="1">
    <source>
        <dbReference type="EMBL" id="EGV19122.1"/>
    </source>
</evidence>
<dbReference type="AlphaFoldDB" id="F9UAH4"/>
<feature type="non-terminal residue" evidence="1">
    <location>
        <position position="74"/>
    </location>
</feature>
<dbReference type="Proteomes" id="UP000005459">
    <property type="component" value="Unassembled WGS sequence"/>
</dbReference>
<organism evidence="1 2">
    <name type="scientific">Thiocapsa marina 5811</name>
    <dbReference type="NCBI Taxonomy" id="768671"/>
    <lineage>
        <taxon>Bacteria</taxon>
        <taxon>Pseudomonadati</taxon>
        <taxon>Pseudomonadota</taxon>
        <taxon>Gammaproteobacteria</taxon>
        <taxon>Chromatiales</taxon>
        <taxon>Chromatiaceae</taxon>
        <taxon>Thiocapsa</taxon>
    </lineage>
</organism>
<reference evidence="1 2" key="1">
    <citation type="submission" date="2011-06" db="EMBL/GenBank/DDBJ databases">
        <title>The draft genome of Thiocapsa marina 5811.</title>
        <authorList>
            <consortium name="US DOE Joint Genome Institute (JGI-PGF)"/>
            <person name="Lucas S."/>
            <person name="Han J."/>
            <person name="Cheng J.-F."/>
            <person name="Goodwin L."/>
            <person name="Pitluck S."/>
            <person name="Peters L."/>
            <person name="Land M.L."/>
            <person name="Hauser L."/>
            <person name="Vogl K."/>
            <person name="Liu Z."/>
            <person name="Imhoff J."/>
            <person name="Thiel V."/>
            <person name="Frigaard N.-U."/>
            <person name="Bryant D."/>
            <person name="Woyke T.J."/>
        </authorList>
    </citation>
    <scope>NUCLEOTIDE SEQUENCE [LARGE SCALE GENOMIC DNA]</scope>
    <source>
        <strain evidence="1 2">5811</strain>
    </source>
</reference>
<evidence type="ECO:0000313" key="2">
    <source>
        <dbReference type="Proteomes" id="UP000005459"/>
    </source>
</evidence>
<gene>
    <name evidence="1" type="ORF">ThimaDRAFT_1926</name>
</gene>
<dbReference type="STRING" id="768671.ThimaDRAFT_1926"/>
<keyword evidence="2" id="KW-1185">Reference proteome</keyword>
<evidence type="ECO:0008006" key="3">
    <source>
        <dbReference type="Google" id="ProtNLM"/>
    </source>
</evidence>
<accession>F9UAH4</accession>
<protein>
    <recommendedName>
        <fullName evidence="3">Lytic transglycosylase catalytic</fullName>
    </recommendedName>
</protein>
<proteinExistence type="predicted"/>
<sequence>MPRRNGAAIASSVGWGASMIRTLWFVGLLCAGLAATAPSPAGPAAAESPLPPAWAEPARAHGIEPRLLYAAALS</sequence>